<accession>A0A7W3APV7</accession>
<organism evidence="2 3">
    <name type="scientific">Escherichia marmotae</name>
    <dbReference type="NCBI Taxonomy" id="1499973"/>
    <lineage>
        <taxon>Bacteria</taxon>
        <taxon>Pseudomonadati</taxon>
        <taxon>Pseudomonadota</taxon>
        <taxon>Gammaproteobacteria</taxon>
        <taxon>Enterobacterales</taxon>
        <taxon>Enterobacteriaceae</taxon>
        <taxon>Escherichia</taxon>
    </lineage>
</organism>
<evidence type="ECO:0000259" key="1">
    <source>
        <dbReference type="Pfam" id="PF24819"/>
    </source>
</evidence>
<protein>
    <recommendedName>
        <fullName evidence="1">DUF7710 domain-containing protein</fullName>
    </recommendedName>
</protein>
<evidence type="ECO:0000313" key="3">
    <source>
        <dbReference type="Proteomes" id="UP000518474"/>
    </source>
</evidence>
<dbReference type="Pfam" id="PF24819">
    <property type="entry name" value="DUF7710"/>
    <property type="match status" value="1"/>
</dbReference>
<dbReference type="Proteomes" id="UP000518474">
    <property type="component" value="Unassembled WGS sequence"/>
</dbReference>
<dbReference type="InterPro" id="IPR056127">
    <property type="entry name" value="DUF7710"/>
</dbReference>
<proteinExistence type="predicted"/>
<dbReference type="EMBL" id="JABXPT010000060">
    <property type="protein sequence ID" value="MBA7901233.1"/>
    <property type="molecule type" value="Genomic_DNA"/>
</dbReference>
<evidence type="ECO:0000313" key="2">
    <source>
        <dbReference type="EMBL" id="MBA7901233.1"/>
    </source>
</evidence>
<comment type="caution">
    <text evidence="2">The sequence shown here is derived from an EMBL/GenBank/DDBJ whole genome shotgun (WGS) entry which is preliminary data.</text>
</comment>
<reference evidence="2 3" key="1">
    <citation type="submission" date="2020-06" db="EMBL/GenBank/DDBJ databases">
        <title>REHAB project genomes.</title>
        <authorList>
            <person name="Shaw L.P."/>
        </authorList>
    </citation>
    <scope>NUCLEOTIDE SEQUENCE [LARGE SCALE GENOMIC DNA]</scope>
    <source>
        <strain evidence="2 3">RHBSTW-00604</strain>
    </source>
</reference>
<feature type="domain" description="DUF7710" evidence="1">
    <location>
        <begin position="5"/>
        <end position="89"/>
    </location>
</feature>
<gene>
    <name evidence="2" type="ORF">HV245_24405</name>
</gene>
<dbReference type="RefSeq" id="WP_181479020.1">
    <property type="nucleotide sequence ID" value="NZ_CP056697.1"/>
</dbReference>
<sequence>MDEYIWVFHGDNADFCSAVFSDKEKAKTWINEYSLSGILTQMPINKGIYNWAIESGFFSPSREYQKTGVFIQKFTSAYLKHHHFVNGLEQD</sequence>
<name>A0A7W3APV7_9ESCH</name>
<dbReference type="AlphaFoldDB" id="A0A7W3APV7"/>